<evidence type="ECO:0000256" key="9">
    <source>
        <dbReference type="SAM" id="SignalP"/>
    </source>
</evidence>
<dbReference type="Proteomes" id="UP000887566">
    <property type="component" value="Unplaced"/>
</dbReference>
<feature type="signal peptide" evidence="9">
    <location>
        <begin position="1"/>
        <end position="21"/>
    </location>
</feature>
<evidence type="ECO:0000313" key="11">
    <source>
        <dbReference type="WBParaSite" id="PSAMB.scaffold3352size18637.g21258.t1"/>
    </source>
</evidence>
<organism evidence="10 11">
    <name type="scientific">Plectus sambesii</name>
    <dbReference type="NCBI Taxonomy" id="2011161"/>
    <lineage>
        <taxon>Eukaryota</taxon>
        <taxon>Metazoa</taxon>
        <taxon>Ecdysozoa</taxon>
        <taxon>Nematoda</taxon>
        <taxon>Chromadorea</taxon>
        <taxon>Plectida</taxon>
        <taxon>Plectina</taxon>
        <taxon>Plectoidea</taxon>
        <taxon>Plectidae</taxon>
        <taxon>Plectus</taxon>
    </lineage>
</organism>
<dbReference type="WBParaSite" id="PSAMB.scaffold3352size18637.g21258.t1">
    <property type="protein sequence ID" value="PSAMB.scaffold3352size18637.g21258.t1"/>
    <property type="gene ID" value="PSAMB.scaffold3352size18637.g21258"/>
</dbReference>
<comment type="subcellular location">
    <subcellularLocation>
        <location evidence="1">Membrane</location>
        <topology evidence="1">Multi-pass membrane protein</topology>
    </subcellularLocation>
</comment>
<proteinExistence type="inferred from homology"/>
<keyword evidence="10" id="KW-1185">Reference proteome</keyword>
<reference evidence="11" key="1">
    <citation type="submission" date="2022-11" db="UniProtKB">
        <authorList>
            <consortium name="WormBaseParasite"/>
        </authorList>
    </citation>
    <scope>IDENTIFICATION</scope>
</reference>
<evidence type="ECO:0000256" key="6">
    <source>
        <dbReference type="ARBA" id="ARBA00023136"/>
    </source>
</evidence>
<sequence length="406" mass="45601">MPAARFLIFCLLVIFVDQTDSSAGESNLTFNRINFKLGDKKDNNRTWGQNVSSGIINVYYASLDSKEYELDLIRVRATLTDGSSSFRSGLLQVTASNGRDSVALTVPQLYKNSDQWLNSAVRIMCPILGEDINKPNDATDGNPVLAVSVMTTSIAKVHYDLYVDIYDRAQFFVRLPTKSKEEALSVTRNDKVAYNDPLAYRIDLRGYEIQQQPLKISVISDDDICAVLAVQNFSCPLCQTAFDAIQTSLHLTFTRHAMLTIDPSTMLSNFTILFFVYPDDSPCGFHTTRNAIEKKKILVKFESERPKSYSWPILAFCSLFGAFYLVYFLETIVAKIRPMLKHQSPNVLSVRYHDDDGAEQISSQQIPPFLVNAEEARCADQQPSSTISKTELLLQLSSEVNLFGLL</sequence>
<comment type="similarity">
    <text evidence="2">Belongs to the SID1 family.</text>
</comment>
<dbReference type="GO" id="GO:0051033">
    <property type="term" value="F:RNA transmembrane transporter activity"/>
    <property type="evidence" value="ECO:0007669"/>
    <property type="project" value="TreeGrafter"/>
</dbReference>
<keyword evidence="4 9" id="KW-0732">Signal</keyword>
<dbReference type="InterPro" id="IPR025958">
    <property type="entry name" value="SID1_TM_fam"/>
</dbReference>
<dbReference type="GO" id="GO:0005764">
    <property type="term" value="C:lysosome"/>
    <property type="evidence" value="ECO:0007669"/>
    <property type="project" value="TreeGrafter"/>
</dbReference>
<evidence type="ECO:0000256" key="5">
    <source>
        <dbReference type="ARBA" id="ARBA00022989"/>
    </source>
</evidence>
<evidence type="ECO:0000256" key="4">
    <source>
        <dbReference type="ARBA" id="ARBA00022729"/>
    </source>
</evidence>
<feature type="chain" id="PRO_5037272227" evidence="9">
    <location>
        <begin position="22"/>
        <end position="406"/>
    </location>
</feature>
<evidence type="ECO:0000256" key="3">
    <source>
        <dbReference type="ARBA" id="ARBA00022692"/>
    </source>
</evidence>
<dbReference type="PANTHER" id="PTHR12185">
    <property type="entry name" value="SID1 TRANSMEMBRANE FAMILY MEMEBER"/>
    <property type="match status" value="1"/>
</dbReference>
<keyword evidence="5 8" id="KW-1133">Transmembrane helix</keyword>
<evidence type="ECO:0000256" key="7">
    <source>
        <dbReference type="ARBA" id="ARBA00023180"/>
    </source>
</evidence>
<dbReference type="AlphaFoldDB" id="A0A914W743"/>
<keyword evidence="7" id="KW-0325">Glycoprotein</keyword>
<evidence type="ECO:0000256" key="2">
    <source>
        <dbReference type="ARBA" id="ARBA00006618"/>
    </source>
</evidence>
<evidence type="ECO:0000256" key="1">
    <source>
        <dbReference type="ARBA" id="ARBA00004141"/>
    </source>
</evidence>
<keyword evidence="3 8" id="KW-0812">Transmembrane</keyword>
<name>A0A914W743_9BILA</name>
<dbReference type="PANTHER" id="PTHR12185:SF1">
    <property type="entry name" value="SYSTEMIC RNA INTERFERENCE DEFECTIVE PROTEIN 1"/>
    <property type="match status" value="1"/>
</dbReference>
<feature type="transmembrane region" description="Helical" evidence="8">
    <location>
        <begin position="309"/>
        <end position="329"/>
    </location>
</feature>
<dbReference type="Pfam" id="PF13965">
    <property type="entry name" value="SID-1_RNA_chan"/>
    <property type="match status" value="1"/>
</dbReference>
<evidence type="ECO:0000313" key="10">
    <source>
        <dbReference type="Proteomes" id="UP000887566"/>
    </source>
</evidence>
<dbReference type="GO" id="GO:0003725">
    <property type="term" value="F:double-stranded RNA binding"/>
    <property type="evidence" value="ECO:0007669"/>
    <property type="project" value="TreeGrafter"/>
</dbReference>
<accession>A0A914W743</accession>
<protein>
    <submittedName>
        <fullName evidence="11">C2H2-type domain-containing protein</fullName>
    </submittedName>
</protein>
<keyword evidence="6 8" id="KW-0472">Membrane</keyword>
<evidence type="ECO:0000256" key="8">
    <source>
        <dbReference type="SAM" id="Phobius"/>
    </source>
</evidence>
<dbReference type="GO" id="GO:0005886">
    <property type="term" value="C:plasma membrane"/>
    <property type="evidence" value="ECO:0007669"/>
    <property type="project" value="TreeGrafter"/>
</dbReference>